<sequence>MVFILLTLLIDILAIGIIIPVLPELVKSFVGGDESAAGWYVGIIAATYSLMQFFCAPVLGALSDRFGRRPIILGSLFGLGVDFIITGLAASVGWLFVGRFIAGVMGASFSTSNAYIADISNDENRARNFGLVGMMFGLGFIIGPALGGFLGGISLRLPFFVAAGLSLVNWLYGYFILPESLPPEKRSETITFRSMNPFGTITRLRAYPMVLGLAAAFVFSSLAQRGLENVWVLSMGFRFGWGEVTNGLALSLVGIMAVIVQGGLVRPVIRRFGERRTLMMAISVSSVAFLCYGLATAGWMIPCIIVFGSLSGLSGPAIQSLVTSTVDPREQGRVQGALTSLLSLTNILAPLIFTAGLFRYFTHEDTAIRYNGEPFAGAPFVFGSFLLLVALGILYRVFQKYPRAVVPESVSIPEPVATSLAETAE</sequence>
<dbReference type="PANTHER" id="PTHR23504">
    <property type="entry name" value="MAJOR FACILITATOR SUPERFAMILY DOMAIN-CONTAINING PROTEIN 10"/>
    <property type="match status" value="1"/>
</dbReference>
<evidence type="ECO:0000256" key="2">
    <source>
        <dbReference type="ARBA" id="ARBA00004141"/>
    </source>
</evidence>
<feature type="transmembrane region" description="Helical" evidence="8">
    <location>
        <begin position="129"/>
        <end position="151"/>
    </location>
</feature>
<evidence type="ECO:0000256" key="3">
    <source>
        <dbReference type="ARBA" id="ARBA00007520"/>
    </source>
</evidence>
<dbReference type="Gene3D" id="1.20.1250.20">
    <property type="entry name" value="MFS general substrate transporter like domains"/>
    <property type="match status" value="1"/>
</dbReference>
<keyword evidence="11" id="KW-1185">Reference proteome</keyword>
<dbReference type="Pfam" id="PF07690">
    <property type="entry name" value="MFS_1"/>
    <property type="match status" value="1"/>
</dbReference>
<keyword evidence="5 8" id="KW-0812">Transmembrane</keyword>
<evidence type="ECO:0000256" key="8">
    <source>
        <dbReference type="SAM" id="Phobius"/>
    </source>
</evidence>
<keyword evidence="7 8" id="KW-0472">Membrane</keyword>
<dbReference type="PROSITE" id="PS00216">
    <property type="entry name" value="SUGAR_TRANSPORT_1"/>
    <property type="match status" value="1"/>
</dbReference>
<feature type="transmembrane region" description="Helical" evidence="8">
    <location>
        <begin position="378"/>
        <end position="398"/>
    </location>
</feature>
<dbReference type="InterPro" id="IPR001958">
    <property type="entry name" value="Tet-R_TetA/multi-R_MdtG-like"/>
</dbReference>
<keyword evidence="4" id="KW-0813">Transport</keyword>
<dbReference type="Proteomes" id="UP000319908">
    <property type="component" value="Unassembled WGS sequence"/>
</dbReference>
<dbReference type="OrthoDB" id="9793283at2"/>
<dbReference type="EMBL" id="SJPU01000001">
    <property type="protein sequence ID" value="TWU18926.1"/>
    <property type="molecule type" value="Genomic_DNA"/>
</dbReference>
<reference evidence="10 11" key="1">
    <citation type="journal article" date="2020" name="Antonie Van Leeuwenhoek">
        <title>Rhodopirellula heiligendammensis sp. nov., Rhodopirellula pilleata sp. nov., and Rhodopirellula solitaria sp. nov. isolated from natural or artificial marine surfaces in Northern Germany and California, USA, and emended description of the genus Rhodopirellula.</title>
        <authorList>
            <person name="Kallscheuer N."/>
            <person name="Wiegand S."/>
            <person name="Jogler M."/>
            <person name="Boedeker C."/>
            <person name="Peeters S.H."/>
            <person name="Rast P."/>
            <person name="Heuer A."/>
            <person name="Jetten M.S.M."/>
            <person name="Rohde M."/>
            <person name="Jogler C."/>
        </authorList>
    </citation>
    <scope>NUCLEOTIDE SEQUENCE [LARGE SCALE GENOMIC DNA]</scope>
    <source>
        <strain evidence="10 11">Poly21</strain>
    </source>
</reference>
<evidence type="ECO:0000256" key="4">
    <source>
        <dbReference type="ARBA" id="ARBA00022448"/>
    </source>
</evidence>
<comment type="function">
    <text evidence="1">Resistance to tetracycline by an active tetracycline efflux. This is an energy-dependent process that decreases the accumulation of the antibiotic in whole cells. This protein functions as a metal-tetracycline/H(+) antiporter.</text>
</comment>
<dbReference type="PROSITE" id="PS50850">
    <property type="entry name" value="MFS"/>
    <property type="match status" value="1"/>
</dbReference>
<feature type="transmembrane region" description="Helical" evidence="8">
    <location>
        <begin position="96"/>
        <end position="117"/>
    </location>
</feature>
<organism evidence="10 11">
    <name type="scientific">Allorhodopirellula heiligendammensis</name>
    <dbReference type="NCBI Taxonomy" id="2714739"/>
    <lineage>
        <taxon>Bacteria</taxon>
        <taxon>Pseudomonadati</taxon>
        <taxon>Planctomycetota</taxon>
        <taxon>Planctomycetia</taxon>
        <taxon>Pirellulales</taxon>
        <taxon>Pirellulaceae</taxon>
        <taxon>Allorhodopirellula</taxon>
    </lineage>
</organism>
<evidence type="ECO:0000313" key="10">
    <source>
        <dbReference type="EMBL" id="TWU18926.1"/>
    </source>
</evidence>
<feature type="transmembrane region" description="Helical" evidence="8">
    <location>
        <begin position="157"/>
        <end position="177"/>
    </location>
</feature>
<comment type="caution">
    <text evidence="10">The sequence shown here is derived from an EMBL/GenBank/DDBJ whole genome shotgun (WGS) entry which is preliminary data.</text>
</comment>
<dbReference type="AlphaFoldDB" id="A0A5C6C654"/>
<evidence type="ECO:0000313" key="11">
    <source>
        <dbReference type="Proteomes" id="UP000319908"/>
    </source>
</evidence>
<evidence type="ECO:0000256" key="7">
    <source>
        <dbReference type="ARBA" id="ARBA00023136"/>
    </source>
</evidence>
<dbReference type="RefSeq" id="WP_146406876.1">
    <property type="nucleotide sequence ID" value="NZ_SJPU01000001.1"/>
</dbReference>
<comment type="subcellular location">
    <subcellularLocation>
        <location evidence="2">Membrane</location>
        <topology evidence="2">Multi-pass membrane protein</topology>
    </subcellularLocation>
</comment>
<feature type="transmembrane region" description="Helical" evidence="8">
    <location>
        <begin position="244"/>
        <end position="265"/>
    </location>
</feature>
<feature type="transmembrane region" description="Helical" evidence="8">
    <location>
        <begin position="38"/>
        <end position="59"/>
    </location>
</feature>
<protein>
    <submittedName>
        <fullName evidence="10">Tetracycline resistance protein, class C</fullName>
    </submittedName>
</protein>
<dbReference type="PANTHER" id="PTHR23504:SF15">
    <property type="entry name" value="MAJOR FACILITATOR SUPERFAMILY (MFS) PROFILE DOMAIN-CONTAINING PROTEIN"/>
    <property type="match status" value="1"/>
</dbReference>
<evidence type="ECO:0000256" key="5">
    <source>
        <dbReference type="ARBA" id="ARBA00022692"/>
    </source>
</evidence>
<dbReference type="InterPro" id="IPR036259">
    <property type="entry name" value="MFS_trans_sf"/>
</dbReference>
<feature type="transmembrane region" description="Helical" evidence="8">
    <location>
        <begin position="277"/>
        <end position="295"/>
    </location>
</feature>
<comment type="similarity">
    <text evidence="3">Belongs to the major facilitator superfamily. TCR/Tet family.</text>
</comment>
<feature type="transmembrane region" description="Helical" evidence="8">
    <location>
        <begin position="334"/>
        <end position="358"/>
    </location>
</feature>
<accession>A0A5C6C654</accession>
<evidence type="ECO:0000259" key="9">
    <source>
        <dbReference type="PROSITE" id="PS50850"/>
    </source>
</evidence>
<evidence type="ECO:0000256" key="1">
    <source>
        <dbReference type="ARBA" id="ARBA00003279"/>
    </source>
</evidence>
<dbReference type="InterPro" id="IPR005829">
    <property type="entry name" value="Sugar_transporter_CS"/>
</dbReference>
<dbReference type="PRINTS" id="PR01035">
    <property type="entry name" value="TCRTETA"/>
</dbReference>
<dbReference type="InterPro" id="IPR020846">
    <property type="entry name" value="MFS_dom"/>
</dbReference>
<gene>
    <name evidence="10" type="primary">tetA</name>
    <name evidence="10" type="ORF">Poly21_10970</name>
</gene>
<feature type="transmembrane region" description="Helical" evidence="8">
    <location>
        <begin position="71"/>
        <end position="90"/>
    </location>
</feature>
<dbReference type="GO" id="GO:0022857">
    <property type="term" value="F:transmembrane transporter activity"/>
    <property type="evidence" value="ECO:0007669"/>
    <property type="project" value="InterPro"/>
</dbReference>
<evidence type="ECO:0000256" key="6">
    <source>
        <dbReference type="ARBA" id="ARBA00022989"/>
    </source>
</evidence>
<feature type="domain" description="Major facilitator superfamily (MFS) profile" evidence="9">
    <location>
        <begin position="1"/>
        <end position="401"/>
    </location>
</feature>
<keyword evidence="6 8" id="KW-1133">Transmembrane helix</keyword>
<dbReference type="GO" id="GO:0016020">
    <property type="term" value="C:membrane"/>
    <property type="evidence" value="ECO:0007669"/>
    <property type="project" value="UniProtKB-SubCell"/>
</dbReference>
<dbReference type="InterPro" id="IPR011701">
    <property type="entry name" value="MFS"/>
</dbReference>
<proteinExistence type="inferred from homology"/>
<dbReference type="CDD" id="cd17388">
    <property type="entry name" value="MFS_TetA"/>
    <property type="match status" value="1"/>
</dbReference>
<name>A0A5C6C654_9BACT</name>
<feature type="transmembrane region" description="Helical" evidence="8">
    <location>
        <begin position="204"/>
        <end position="224"/>
    </location>
</feature>
<feature type="transmembrane region" description="Helical" evidence="8">
    <location>
        <begin position="301"/>
        <end position="322"/>
    </location>
</feature>
<dbReference type="SUPFAM" id="SSF103473">
    <property type="entry name" value="MFS general substrate transporter"/>
    <property type="match status" value="1"/>
</dbReference>